<dbReference type="GO" id="GO:0032300">
    <property type="term" value="C:mismatch repair complex"/>
    <property type="evidence" value="ECO:0007669"/>
    <property type="project" value="InterPro"/>
</dbReference>
<keyword evidence="3" id="KW-1185">Reference proteome</keyword>
<dbReference type="Gene3D" id="3.30.1540.20">
    <property type="entry name" value="MutL, C-terminal domain, dimerisation subdomain"/>
    <property type="match status" value="2"/>
</dbReference>
<reference evidence="2 3" key="1">
    <citation type="journal article" date="2024" name="BMC Genomics">
        <title>De novo assembly and annotation of Popillia japonica's genome with initial clues to its potential as an invasive pest.</title>
        <authorList>
            <person name="Cucini C."/>
            <person name="Boschi S."/>
            <person name="Funari R."/>
            <person name="Cardaioli E."/>
            <person name="Iannotti N."/>
            <person name="Marturano G."/>
            <person name="Paoli F."/>
            <person name="Bruttini M."/>
            <person name="Carapelli A."/>
            <person name="Frati F."/>
            <person name="Nardi F."/>
        </authorList>
    </citation>
    <scope>NUCLEOTIDE SEQUENCE [LARGE SCALE GENOMIC DNA]</scope>
    <source>
        <strain evidence="2">DMR45628</strain>
    </source>
</reference>
<dbReference type="SMART" id="SM00853">
    <property type="entry name" value="MutL_C"/>
    <property type="match status" value="1"/>
</dbReference>
<dbReference type="EMBL" id="JASPKY010000185">
    <property type="protein sequence ID" value="KAK9722748.1"/>
    <property type="molecule type" value="Genomic_DNA"/>
</dbReference>
<gene>
    <name evidence="2" type="ORF">QE152_g19496</name>
</gene>
<dbReference type="AlphaFoldDB" id="A0AAW1KQB5"/>
<evidence type="ECO:0000313" key="2">
    <source>
        <dbReference type="EMBL" id="KAK9722748.1"/>
    </source>
</evidence>
<dbReference type="PANTHER" id="PTHR10073">
    <property type="entry name" value="DNA MISMATCH REPAIR PROTEIN MLH, PMS, MUTL"/>
    <property type="match status" value="1"/>
</dbReference>
<accession>A0AAW1KQB5</accession>
<sequence>MEKLNHVGTCLIVDKLSKLRKNKSNTKTTQASSTNKKTKCVGTSTSKEIGFKRNNSESKCTQTTSDCDMVSTGVQTSFYGNLITNFYNKDTENQYENSYESSVKTQHNIEETYNSQNDLLFPVPDKSCLANFSQSRNTFFMKSSELPIETLVNIENNTEHYLYNNVTCLWNDTTFVSHYNSNLPKQAPTLLNSSIVQMNTRNVKTILDNSFSKKNFCCKPHEDYKPFKNGLEKFIINENIQPLCENPAMDMFNMSTAFEETANISRFFTANAQVDITITTDMKVNRKVRKPVLMDTSIFLQKDRDNFKQFKYPSSIQTNKTAYFNQTSLSFGKFIPAFKSTQKEKKHCGKVINLFESFTFNEHDKQKSNEAIADIKFIPNVSDKPYDLACPTKKMGHEKEERNFVFKKRIDFIPKGLSPILKHVKTLNTSLSPTSRRNLNNAIVESYENELDLIKWQNYIDKEDPKQFFDKIYEEKRKYIECDIPKGSDVCAKNIKKVYSATQSYTFTKDIFNQLDVLGQLDNKFIVTLSNSTLILLLDQHAIHERIRVEELLEYYTIPNPQNGRIMFKSTECKELLIINYPNIELQLLDDFKLYFKNMGLQYKICADHIKISKIPLCFMRKCSKNKNNDENLYKFLSNLVNDELSIIQTTRGIPSHIPKIIQYTINNEACRGAIKFGRKLTHNQCSLYVKKLAKCQLPFQCAHGRPTVYPILELSSSKQLLLYNLKKLK</sequence>
<dbReference type="PANTHER" id="PTHR10073:SF47">
    <property type="entry name" value="DNA MISMATCH REPAIR PROTEIN MLH3"/>
    <property type="match status" value="1"/>
</dbReference>
<name>A0AAW1KQB5_POPJA</name>
<dbReference type="GO" id="GO:0016887">
    <property type="term" value="F:ATP hydrolysis activity"/>
    <property type="evidence" value="ECO:0007669"/>
    <property type="project" value="InterPro"/>
</dbReference>
<dbReference type="InterPro" id="IPR042120">
    <property type="entry name" value="MutL_C_dimsub"/>
</dbReference>
<dbReference type="GO" id="GO:0006298">
    <property type="term" value="P:mismatch repair"/>
    <property type="evidence" value="ECO:0007669"/>
    <property type="project" value="InterPro"/>
</dbReference>
<dbReference type="Pfam" id="PF08676">
    <property type="entry name" value="MutL_C"/>
    <property type="match status" value="1"/>
</dbReference>
<proteinExistence type="predicted"/>
<protein>
    <submittedName>
        <fullName evidence="2">MutL C terminal dimerization domain</fullName>
    </submittedName>
</protein>
<comment type="caution">
    <text evidence="2">The sequence shown here is derived from an EMBL/GenBank/DDBJ whole genome shotgun (WGS) entry which is preliminary data.</text>
</comment>
<dbReference type="InterPro" id="IPR014790">
    <property type="entry name" value="MutL_C"/>
</dbReference>
<dbReference type="Proteomes" id="UP001458880">
    <property type="component" value="Unassembled WGS sequence"/>
</dbReference>
<dbReference type="InterPro" id="IPR037198">
    <property type="entry name" value="MutL_C_sf"/>
</dbReference>
<evidence type="ECO:0000313" key="3">
    <source>
        <dbReference type="Proteomes" id="UP001458880"/>
    </source>
</evidence>
<dbReference type="InterPro" id="IPR038973">
    <property type="entry name" value="MutL/Mlh/Pms-like"/>
</dbReference>
<dbReference type="GO" id="GO:0140664">
    <property type="term" value="F:ATP-dependent DNA damage sensor activity"/>
    <property type="evidence" value="ECO:0007669"/>
    <property type="project" value="InterPro"/>
</dbReference>
<dbReference type="GO" id="GO:0005524">
    <property type="term" value="F:ATP binding"/>
    <property type="evidence" value="ECO:0007669"/>
    <property type="project" value="InterPro"/>
</dbReference>
<feature type="domain" description="MutL C-terminal dimerisation" evidence="1">
    <location>
        <begin position="517"/>
        <end position="681"/>
    </location>
</feature>
<dbReference type="SUPFAM" id="SSF118116">
    <property type="entry name" value="DNA mismatch repair protein MutL"/>
    <property type="match status" value="1"/>
</dbReference>
<organism evidence="2 3">
    <name type="scientific">Popillia japonica</name>
    <name type="common">Japanese beetle</name>
    <dbReference type="NCBI Taxonomy" id="7064"/>
    <lineage>
        <taxon>Eukaryota</taxon>
        <taxon>Metazoa</taxon>
        <taxon>Ecdysozoa</taxon>
        <taxon>Arthropoda</taxon>
        <taxon>Hexapoda</taxon>
        <taxon>Insecta</taxon>
        <taxon>Pterygota</taxon>
        <taxon>Neoptera</taxon>
        <taxon>Endopterygota</taxon>
        <taxon>Coleoptera</taxon>
        <taxon>Polyphaga</taxon>
        <taxon>Scarabaeiformia</taxon>
        <taxon>Scarabaeidae</taxon>
        <taxon>Rutelinae</taxon>
        <taxon>Popillia</taxon>
    </lineage>
</organism>
<evidence type="ECO:0000259" key="1">
    <source>
        <dbReference type="SMART" id="SM00853"/>
    </source>
</evidence>